<keyword evidence="12 16" id="KW-0445">Lipid transport</keyword>
<dbReference type="GO" id="GO:0005789">
    <property type="term" value="C:endoplasmic reticulum membrane"/>
    <property type="evidence" value="ECO:0007669"/>
    <property type="project" value="UniProtKB-SubCell"/>
</dbReference>
<dbReference type="GO" id="GO:0017157">
    <property type="term" value="P:regulation of exocytosis"/>
    <property type="evidence" value="ECO:0007669"/>
    <property type="project" value="TreeGrafter"/>
</dbReference>
<name>A0A8H7XVG1_PSICU</name>
<dbReference type="InterPro" id="IPR036865">
    <property type="entry name" value="CRAL-TRIO_dom_sf"/>
</dbReference>
<dbReference type="InterPro" id="IPR042938">
    <property type="entry name" value="Sfh5"/>
</dbReference>
<evidence type="ECO:0000256" key="16">
    <source>
        <dbReference type="RuleBase" id="RU367059"/>
    </source>
</evidence>
<keyword evidence="9 16" id="KW-0256">Endoplasmic reticulum</keyword>
<dbReference type="Gene3D" id="3.40.525.10">
    <property type="entry name" value="CRAL-TRIO lipid binding domain"/>
    <property type="match status" value="1"/>
</dbReference>
<dbReference type="GO" id="GO:0032541">
    <property type="term" value="C:cortical endoplasmic reticulum"/>
    <property type="evidence" value="ECO:0007669"/>
    <property type="project" value="TreeGrafter"/>
</dbReference>
<evidence type="ECO:0000256" key="14">
    <source>
        <dbReference type="ARBA" id="ARBA00024146"/>
    </source>
</evidence>
<dbReference type="GO" id="GO:0008526">
    <property type="term" value="F:phosphatidylinositol transfer activity"/>
    <property type="evidence" value="ECO:0007669"/>
    <property type="project" value="UniProtKB-UniRule"/>
</dbReference>
<evidence type="ECO:0000256" key="6">
    <source>
        <dbReference type="ARBA" id="ARBA00022490"/>
    </source>
</evidence>
<comment type="function">
    <text evidence="15">Non-classical phosphatidylinositol (PtdIns) transfer protein (PITP), which exhibits PtdIns-binding/transfer activity in the absence of detectable PtdCho-binding/transfer activity. Regulates PtdIns(4,5)P2 homeostasis at the plasma membrane. Heme-binding protein that may play a role in organic oxidant-induced stress responses.</text>
</comment>
<dbReference type="GO" id="GO:0005829">
    <property type="term" value="C:cytosol"/>
    <property type="evidence" value="ECO:0007669"/>
    <property type="project" value="TreeGrafter"/>
</dbReference>
<feature type="compositionally biased region" description="Polar residues" evidence="17">
    <location>
        <begin position="55"/>
        <end position="66"/>
    </location>
</feature>
<dbReference type="SUPFAM" id="SSF46938">
    <property type="entry name" value="CRAL/TRIO N-terminal domain"/>
    <property type="match status" value="1"/>
</dbReference>
<dbReference type="EMBL" id="JAFIQS010000008">
    <property type="protein sequence ID" value="KAG5166479.1"/>
    <property type="molecule type" value="Genomic_DNA"/>
</dbReference>
<dbReference type="InterPro" id="IPR001251">
    <property type="entry name" value="CRAL-TRIO_dom"/>
</dbReference>
<evidence type="ECO:0000256" key="17">
    <source>
        <dbReference type="SAM" id="MobiDB-lite"/>
    </source>
</evidence>
<dbReference type="CDD" id="cd00170">
    <property type="entry name" value="SEC14"/>
    <property type="match status" value="1"/>
</dbReference>
<evidence type="ECO:0000256" key="15">
    <source>
        <dbReference type="ARBA" id="ARBA00024180"/>
    </source>
</evidence>
<dbReference type="GO" id="GO:0043001">
    <property type="term" value="P:Golgi to plasma membrane protein transport"/>
    <property type="evidence" value="ECO:0007669"/>
    <property type="project" value="TreeGrafter"/>
</dbReference>
<evidence type="ECO:0000256" key="2">
    <source>
        <dbReference type="ARBA" id="ARBA00004406"/>
    </source>
</evidence>
<evidence type="ECO:0000313" key="19">
    <source>
        <dbReference type="EMBL" id="KAG5166479.1"/>
    </source>
</evidence>
<dbReference type="Pfam" id="PF00650">
    <property type="entry name" value="CRAL_TRIO"/>
    <property type="match status" value="1"/>
</dbReference>
<dbReference type="GO" id="GO:0005886">
    <property type="term" value="C:plasma membrane"/>
    <property type="evidence" value="ECO:0007669"/>
    <property type="project" value="TreeGrafter"/>
</dbReference>
<evidence type="ECO:0000256" key="5">
    <source>
        <dbReference type="ARBA" id="ARBA00022448"/>
    </source>
</evidence>
<comment type="cofactor">
    <cofactor evidence="1">
        <name>heme b</name>
        <dbReference type="ChEBI" id="CHEBI:60344"/>
    </cofactor>
</comment>
<evidence type="ECO:0000256" key="11">
    <source>
        <dbReference type="ARBA" id="ARBA00023004"/>
    </source>
</evidence>
<accession>A0A8H7XVG1</accession>
<dbReference type="InterPro" id="IPR036273">
    <property type="entry name" value="CRAL/TRIO_N_dom_sf"/>
</dbReference>
<evidence type="ECO:0000256" key="9">
    <source>
        <dbReference type="ARBA" id="ARBA00022824"/>
    </source>
</evidence>
<evidence type="ECO:0000259" key="18">
    <source>
        <dbReference type="PROSITE" id="PS50191"/>
    </source>
</evidence>
<dbReference type="PANTHER" id="PTHR47669:SF1">
    <property type="entry name" value="PHOSPHATIDYLINOSITOL TRANSFER PROTEIN SFH5"/>
    <property type="match status" value="1"/>
</dbReference>
<comment type="subcellular location">
    <subcellularLocation>
        <location evidence="16">Cytoplasm</location>
    </subcellularLocation>
    <subcellularLocation>
        <location evidence="2 16">Endoplasmic reticulum membrane</location>
        <topology evidence="2 16">Peripheral membrane protein</topology>
    </subcellularLocation>
    <subcellularLocation>
        <location evidence="16">Microsome membrane</location>
        <topology evidence="16">Peripheral membrane protein</topology>
    </subcellularLocation>
</comment>
<dbReference type="GO" id="GO:0046872">
    <property type="term" value="F:metal ion binding"/>
    <property type="evidence" value="ECO:0007669"/>
    <property type="project" value="UniProtKB-KW"/>
</dbReference>
<comment type="caution">
    <text evidence="19">The sequence shown here is derived from an EMBL/GenBank/DDBJ whole genome shotgun (WGS) entry which is preliminary data.</text>
</comment>
<dbReference type="PROSITE" id="PS50191">
    <property type="entry name" value="CRAL_TRIO"/>
    <property type="match status" value="1"/>
</dbReference>
<dbReference type="InterPro" id="IPR011074">
    <property type="entry name" value="CRAL/TRIO_N_dom"/>
</dbReference>
<dbReference type="PANTHER" id="PTHR47669">
    <property type="entry name" value="PHOSPHATIDYLINOSITOL TRANSFER PROTEIN SFH5"/>
    <property type="match status" value="1"/>
</dbReference>
<evidence type="ECO:0000256" key="7">
    <source>
        <dbReference type="ARBA" id="ARBA00022617"/>
    </source>
</evidence>
<keyword evidence="13 16" id="KW-0472">Membrane</keyword>
<feature type="region of interest" description="Disordered" evidence="17">
    <location>
        <begin position="1"/>
        <end position="69"/>
    </location>
</feature>
<dbReference type="SUPFAM" id="SSF52087">
    <property type="entry name" value="CRAL/TRIO domain"/>
    <property type="match status" value="1"/>
</dbReference>
<keyword evidence="8" id="KW-0479">Metal-binding</keyword>
<keyword evidence="6 16" id="KW-0963">Cytoplasm</keyword>
<sequence>MSTDASKATPAAAGAVPEPTVAPHNQSSVAPAQVTAAPTSISEAHPSNPKAGQAATPSQTAAGTSSESDHTLAIANELQNPLTKKFTEAEWRALFEFRAQLPDIFAQAYPDNGQARELPVTIWGVTINPATPQDDARVSVVLLKFLRARNLSVTEARDMFINTLRWRESFNIEAALKEEFPEEVFGKLGYIYGKDNGGRPVAYNIYGGNSDLKAVFGDIQRFIRWRVAFMEKSVALLDFVEIDQMIQVHDYLGVSFTTRDANSKAAASEATNIFQSHYPELLYKKFFINIPTIFNWIFWLFKPLISANTLAKMSVVGTGQEAIRKALSPFIDSKELPERYGGEAKAF</sequence>
<organism evidence="19">
    <name type="scientific">Psilocybe cubensis</name>
    <name type="common">Psychedelic mushroom</name>
    <name type="synonym">Stropharia cubensis</name>
    <dbReference type="NCBI Taxonomy" id="181762"/>
    <lineage>
        <taxon>Eukaryota</taxon>
        <taxon>Fungi</taxon>
        <taxon>Dikarya</taxon>
        <taxon>Basidiomycota</taxon>
        <taxon>Agaricomycotina</taxon>
        <taxon>Agaricomycetes</taxon>
        <taxon>Agaricomycetidae</taxon>
        <taxon>Agaricales</taxon>
        <taxon>Agaricineae</taxon>
        <taxon>Strophariaceae</taxon>
        <taxon>Psilocybe</taxon>
    </lineage>
</organism>
<dbReference type="SMART" id="SM00516">
    <property type="entry name" value="SEC14"/>
    <property type="match status" value="1"/>
</dbReference>
<keyword evidence="7" id="KW-0349">Heme</keyword>
<dbReference type="AlphaFoldDB" id="A0A8H7XVG1"/>
<dbReference type="Pfam" id="PF03765">
    <property type="entry name" value="CRAL_TRIO_N"/>
    <property type="match status" value="1"/>
</dbReference>
<feature type="compositionally biased region" description="Polar residues" evidence="17">
    <location>
        <begin position="23"/>
        <end position="42"/>
    </location>
</feature>
<evidence type="ECO:0000256" key="4">
    <source>
        <dbReference type="ARBA" id="ARBA00018320"/>
    </source>
</evidence>
<comment type="similarity">
    <text evidence="3 16">Belongs to the SFH5 family.</text>
</comment>
<evidence type="ECO:0000256" key="12">
    <source>
        <dbReference type="ARBA" id="ARBA00023055"/>
    </source>
</evidence>
<gene>
    <name evidence="19" type="ORF">JR316_008568</name>
</gene>
<dbReference type="OrthoDB" id="75724at2759"/>
<keyword evidence="5 16" id="KW-0813">Transport</keyword>
<evidence type="ECO:0000256" key="13">
    <source>
        <dbReference type="ARBA" id="ARBA00023136"/>
    </source>
</evidence>
<protein>
    <recommendedName>
        <fullName evidence="4 16">Phosphatidylinositol transfer protein SFH5</fullName>
        <shortName evidence="16">PITP SFH5</shortName>
    </recommendedName>
</protein>
<comment type="catalytic activity">
    <reaction evidence="14">
        <text>a 1,2-diacyl-sn-glycero-3-phospho-(1D-myo-inositol)(in) = a 1,2-diacyl-sn-glycero-3-phospho-(1D-myo-inositol)(out)</text>
        <dbReference type="Rhea" id="RHEA:38691"/>
        <dbReference type="ChEBI" id="CHEBI:57880"/>
    </reaction>
    <physiologicalReaction direction="left-to-right" evidence="14">
        <dbReference type="Rhea" id="RHEA:38692"/>
    </physiologicalReaction>
</comment>
<evidence type="ECO:0000256" key="3">
    <source>
        <dbReference type="ARBA" id="ARBA00006667"/>
    </source>
</evidence>
<proteinExistence type="inferred from homology"/>
<evidence type="ECO:0000256" key="8">
    <source>
        <dbReference type="ARBA" id="ARBA00022723"/>
    </source>
</evidence>
<evidence type="ECO:0000256" key="1">
    <source>
        <dbReference type="ARBA" id="ARBA00001970"/>
    </source>
</evidence>
<keyword evidence="11" id="KW-0408">Iron</keyword>
<keyword evidence="10 16" id="KW-0492">Microsome</keyword>
<evidence type="ECO:0000256" key="10">
    <source>
        <dbReference type="ARBA" id="ARBA00022848"/>
    </source>
</evidence>
<feature type="domain" description="CRAL-TRIO" evidence="18">
    <location>
        <begin position="172"/>
        <end position="347"/>
    </location>
</feature>
<reference evidence="19" key="1">
    <citation type="submission" date="2021-02" db="EMBL/GenBank/DDBJ databases">
        <title>Psilocybe cubensis genome.</title>
        <authorList>
            <person name="Mckernan K.J."/>
            <person name="Crawford S."/>
            <person name="Trippe A."/>
            <person name="Kane L.T."/>
            <person name="Mclaughlin S."/>
        </authorList>
    </citation>
    <scope>NUCLEOTIDE SEQUENCE [LARGE SCALE GENOMIC DNA]</scope>
    <source>
        <strain evidence="19">MGC-MH-2018</strain>
    </source>
</reference>